<dbReference type="Proteomes" id="UP000006591">
    <property type="component" value="Chromosome 9"/>
</dbReference>
<protein>
    <submittedName>
        <fullName evidence="2">Uncharacterized protein</fullName>
    </submittedName>
</protein>
<name>A0A0E0IL22_ORYNI</name>
<reference evidence="2" key="1">
    <citation type="submission" date="2015-04" db="UniProtKB">
        <authorList>
            <consortium name="EnsemblPlants"/>
        </authorList>
    </citation>
    <scope>IDENTIFICATION</scope>
    <source>
        <strain evidence="2">SL10</strain>
    </source>
</reference>
<feature type="compositionally biased region" description="Basic and acidic residues" evidence="1">
    <location>
        <begin position="1"/>
        <end position="10"/>
    </location>
</feature>
<dbReference type="Gramene" id="ONIVA09G13930.1">
    <property type="protein sequence ID" value="ONIVA09G13930.1"/>
    <property type="gene ID" value="ONIVA09G13930"/>
</dbReference>
<dbReference type="EnsemblPlants" id="ONIVA09G13930.1">
    <property type="protein sequence ID" value="ONIVA09G13930.1"/>
    <property type="gene ID" value="ONIVA09G13930"/>
</dbReference>
<feature type="compositionally biased region" description="Polar residues" evidence="1">
    <location>
        <begin position="71"/>
        <end position="80"/>
    </location>
</feature>
<evidence type="ECO:0000256" key="1">
    <source>
        <dbReference type="SAM" id="MobiDB-lite"/>
    </source>
</evidence>
<keyword evidence="3" id="KW-1185">Reference proteome</keyword>
<accession>A0A0E0IL22</accession>
<dbReference type="HOGENOM" id="CLU_2593922_0_0_1"/>
<reference evidence="2" key="2">
    <citation type="submission" date="2018-04" db="EMBL/GenBank/DDBJ databases">
        <title>OnivRS2 (Oryza nivara Reference Sequence Version 2).</title>
        <authorList>
            <person name="Zhang J."/>
            <person name="Kudrna D."/>
            <person name="Lee S."/>
            <person name="Talag J."/>
            <person name="Rajasekar S."/>
            <person name="Welchert J."/>
            <person name="Hsing Y.-I."/>
            <person name="Wing R.A."/>
        </authorList>
    </citation>
    <scope>NUCLEOTIDE SEQUENCE [LARGE SCALE GENOMIC DNA]</scope>
    <source>
        <strain evidence="2">SL10</strain>
    </source>
</reference>
<feature type="region of interest" description="Disordered" evidence="1">
    <location>
        <begin position="1"/>
        <end position="80"/>
    </location>
</feature>
<sequence>MARCRDEARPARHVPVVVPDPRGSDSPQTAEAEAQRERRRTRRDARVGFPVQAKGGSVTDGCVRRGKQQHSRCNAGSSAV</sequence>
<evidence type="ECO:0000313" key="3">
    <source>
        <dbReference type="Proteomes" id="UP000006591"/>
    </source>
</evidence>
<organism evidence="2">
    <name type="scientific">Oryza nivara</name>
    <name type="common">Indian wild rice</name>
    <name type="synonym">Oryza sativa f. spontanea</name>
    <dbReference type="NCBI Taxonomy" id="4536"/>
    <lineage>
        <taxon>Eukaryota</taxon>
        <taxon>Viridiplantae</taxon>
        <taxon>Streptophyta</taxon>
        <taxon>Embryophyta</taxon>
        <taxon>Tracheophyta</taxon>
        <taxon>Spermatophyta</taxon>
        <taxon>Magnoliopsida</taxon>
        <taxon>Liliopsida</taxon>
        <taxon>Poales</taxon>
        <taxon>Poaceae</taxon>
        <taxon>BOP clade</taxon>
        <taxon>Oryzoideae</taxon>
        <taxon>Oryzeae</taxon>
        <taxon>Oryzinae</taxon>
        <taxon>Oryza</taxon>
    </lineage>
</organism>
<proteinExistence type="predicted"/>
<evidence type="ECO:0000313" key="2">
    <source>
        <dbReference type="EnsemblPlants" id="ONIVA09G13930.1"/>
    </source>
</evidence>
<dbReference type="AlphaFoldDB" id="A0A0E0IL22"/>